<dbReference type="Proteomes" id="UP001276854">
    <property type="component" value="Unassembled WGS sequence"/>
</dbReference>
<protein>
    <submittedName>
        <fullName evidence="1">Uncharacterized protein</fullName>
    </submittedName>
</protein>
<reference evidence="1 2" key="1">
    <citation type="submission" date="2023-10" db="EMBL/GenBank/DDBJ databases">
        <title>A novel Glycoside Hydrolase 43-Like Enzyme from Clostrdium boliviensis is an Endo-xylanase, and a Candidate for Xylooligosaccharides Production from Different Xylan Substrates.</title>
        <authorList>
            <person name="Alvarez M.T."/>
            <person name="Rocabado-Villegas L.R."/>
            <person name="Salas-Veizaga D.M."/>
            <person name="Linares-Pasten J.A."/>
            <person name="Gudmundsdottir E.E."/>
            <person name="Hreggvidsson G.O."/>
            <person name="Adlercreutz P."/>
            <person name="Nordberg Karlsson E."/>
        </authorList>
    </citation>
    <scope>NUCLEOTIDE SEQUENCE [LARGE SCALE GENOMIC DNA]</scope>
    <source>
        <strain evidence="1 2">E-1</strain>
    </source>
</reference>
<organism evidence="1 2">
    <name type="scientific">Clostridium boliviensis</name>
    <dbReference type="NCBI Taxonomy" id="318465"/>
    <lineage>
        <taxon>Bacteria</taxon>
        <taxon>Bacillati</taxon>
        <taxon>Bacillota</taxon>
        <taxon>Clostridia</taxon>
        <taxon>Eubacteriales</taxon>
        <taxon>Clostridiaceae</taxon>
        <taxon>Clostridium</taxon>
    </lineage>
</organism>
<evidence type="ECO:0000313" key="2">
    <source>
        <dbReference type="Proteomes" id="UP001276854"/>
    </source>
</evidence>
<accession>A0ABU4GSL8</accession>
<dbReference type="RefSeq" id="WP_318066122.1">
    <property type="nucleotide sequence ID" value="NZ_JAWONS010000290.1"/>
</dbReference>
<proteinExistence type="predicted"/>
<dbReference type="InterPro" id="IPR036648">
    <property type="entry name" value="CN_Hdrase_a/SCN_Hdrase_g_sf"/>
</dbReference>
<dbReference type="EMBL" id="JAWONS010000290">
    <property type="protein sequence ID" value="MDW2799933.1"/>
    <property type="molecule type" value="Genomic_DNA"/>
</dbReference>
<name>A0ABU4GSL8_9CLOT</name>
<keyword evidence="2" id="KW-1185">Reference proteome</keyword>
<gene>
    <name evidence="1" type="ORF">RZO55_20380</name>
</gene>
<dbReference type="SUPFAM" id="SSF56209">
    <property type="entry name" value="Nitrile hydratase alpha chain"/>
    <property type="match status" value="1"/>
</dbReference>
<evidence type="ECO:0000313" key="1">
    <source>
        <dbReference type="EMBL" id="MDW2799933.1"/>
    </source>
</evidence>
<sequence length="95" mass="11041">MGNLENQDFSEIRSLLMRAIKDAEFKKMLISDTDKVLEEYNFTEVQKILIKSLREDDIDKLSPENLEEYFSADSAVYTPDVEEELLMEEAGEDDI</sequence>
<comment type="caution">
    <text evidence="1">The sequence shown here is derived from an EMBL/GenBank/DDBJ whole genome shotgun (WGS) entry which is preliminary data.</text>
</comment>